<reference evidence="1 2" key="1">
    <citation type="submission" date="2016-05" db="EMBL/GenBank/DDBJ databases">
        <title>Microbial solvent formation.</title>
        <authorList>
            <person name="Poehlein A."/>
            <person name="Montoya Solano J.D."/>
            <person name="Flitsch S."/>
            <person name="Krabben P."/>
            <person name="Duerre P."/>
            <person name="Daniel R."/>
        </authorList>
    </citation>
    <scope>NUCLEOTIDE SEQUENCE [LARGE SCALE GENOMIC DNA]</scope>
    <source>
        <strain evidence="1 2">L1-8</strain>
    </source>
</reference>
<organism evidence="1 2">
    <name type="scientific">Clostridium saccharobutylicum</name>
    <dbReference type="NCBI Taxonomy" id="169679"/>
    <lineage>
        <taxon>Bacteria</taxon>
        <taxon>Bacillati</taxon>
        <taxon>Bacillota</taxon>
        <taxon>Clostridia</taxon>
        <taxon>Eubacteriales</taxon>
        <taxon>Clostridiaceae</taxon>
        <taxon>Clostridium</taxon>
    </lineage>
</organism>
<proteinExistence type="predicted"/>
<evidence type="ECO:0000313" key="1">
    <source>
        <dbReference type="EMBL" id="OOM14663.1"/>
    </source>
</evidence>
<dbReference type="SUPFAM" id="SSF63825">
    <property type="entry name" value="YWTD domain"/>
    <property type="match status" value="1"/>
</dbReference>
<comment type="caution">
    <text evidence="1">The sequence shown here is derived from an EMBL/GenBank/DDBJ whole genome shotgun (WGS) entry which is preliminary data.</text>
</comment>
<gene>
    <name evidence="1" type="ORF">CLOSAC_15430</name>
</gene>
<name>A0A1S8NE37_CLOSA</name>
<dbReference type="RefSeq" id="WP_077864904.1">
    <property type="nucleotide sequence ID" value="NZ_LZYZ01000002.1"/>
</dbReference>
<protein>
    <submittedName>
        <fullName evidence="1">Uncharacterized protein</fullName>
    </submittedName>
</protein>
<dbReference type="AlphaFoldDB" id="A0A1S8NE37"/>
<dbReference type="EMBL" id="LZYZ01000002">
    <property type="protein sequence ID" value="OOM14663.1"/>
    <property type="molecule type" value="Genomic_DNA"/>
</dbReference>
<evidence type="ECO:0000313" key="2">
    <source>
        <dbReference type="Proteomes" id="UP000191154"/>
    </source>
</evidence>
<sequence>MKSGDNNLDLLTSAIKELSNVNYKIEEFNETIYKLSENLKILMNVDMQEDIAIAAKDVNDALLDINERYREFLKENNITENLNNSLEIMKNSLSSINRKVDAIQNKSILKENRLDDFSKEINNHTTKQLEEFKKEIIRDIKNEYKNILNENINTIASDNVVSSNTYGEAFYKDDSIYYISKTNGNRIHKYNINSKMESIVDITSVVNGQQISIKPPKSIKISYAYINNNESYLLGIDKKDRSLYCINFETSEYKKLARYCIDFEYFNGYVYVLVHNNIGIIQINPKVISYTQLLHDEEITESTGSLSVINNNIFINFNEYNFILDLKTSKLTNIL</sequence>
<dbReference type="Proteomes" id="UP000191154">
    <property type="component" value="Unassembled WGS sequence"/>
</dbReference>
<dbReference type="STRING" id="169679.CSACC_20910"/>
<accession>A0A1S8NE37</accession>